<feature type="compositionally biased region" description="Basic and acidic residues" evidence="1">
    <location>
        <begin position="323"/>
        <end position="332"/>
    </location>
</feature>
<organism evidence="2 3">
    <name type="scientific">Aspergillus niger</name>
    <dbReference type="NCBI Taxonomy" id="5061"/>
    <lineage>
        <taxon>Eukaryota</taxon>
        <taxon>Fungi</taxon>
        <taxon>Dikarya</taxon>
        <taxon>Ascomycota</taxon>
        <taxon>Pezizomycotina</taxon>
        <taxon>Eurotiomycetes</taxon>
        <taxon>Eurotiomycetidae</taxon>
        <taxon>Eurotiales</taxon>
        <taxon>Aspergillaceae</taxon>
        <taxon>Aspergillus</taxon>
        <taxon>Aspergillus subgen. Circumdati</taxon>
    </lineage>
</organism>
<evidence type="ECO:0000313" key="2">
    <source>
        <dbReference type="EMBL" id="GAQ42592.1"/>
    </source>
</evidence>
<dbReference type="AlphaFoldDB" id="A0A124BXJ0"/>
<gene>
    <name evidence="2" type="ORF">ABL_05253</name>
</gene>
<sequence length="561" mass="62785">MNGITMPSPAQLALAMAIVKLKPPDVDLKGNIPVLVLFDRTCRLIESLEHLLQIRHHIKSIHSADRSYTHDKFFDSVSFWQQAYERSEAEQCNLLDRIYELEQRNESLRARLQDAGDAGAENGQAALKRKTTAKGAAPGSGAMTRKRAKTQTFSQVDTSVFDNSPSAELDGGVVDQLDFPEQCLFAYTFNGRDYTDQNSLIVTAPFMRQLYALQKVLQKRPNNSKIVRAAVELCATATKNVLDAIEQPIVSRSTTKAITEPKRPDILAVLNSTDNAFPILIQTFKKLSASGQHMRDAGQITYSIVRLYEVIIEALGRHCRRKAEQQLRESKPSAKQTQPRQKAKTKRSRTGYSVDDQNQADEKDEIATHMSLLLSRMALSLNIDCVAKQSILEGFLFVLLSRVGKLVSLFVFHDLRSRPDLQMNDAKFPLPGGLEGIDMAESTLSAAAMEAKSLIWPLERMLALLEDAPSMSSDPSHGCTNKQLAAKLKGKLQTTLLHSVFGTDSLWPEALQYPTEPDERDIEQLQTCSKIPEQSVPDWFVQEIWRLIGWEMLASRNSPKM</sequence>
<dbReference type="VEuPathDB" id="FungiDB:ASPNIDRAFT2_1116101"/>
<dbReference type="EMBL" id="BCMY01000008">
    <property type="protein sequence ID" value="GAQ42592.1"/>
    <property type="molecule type" value="Genomic_DNA"/>
</dbReference>
<comment type="caution">
    <text evidence="2">The sequence shown here is derived from an EMBL/GenBank/DDBJ whole genome shotgun (WGS) entry which is preliminary data.</text>
</comment>
<name>A0A124BXJ0_ASPNG</name>
<feature type="region of interest" description="Disordered" evidence="1">
    <location>
        <begin position="119"/>
        <end position="149"/>
    </location>
</feature>
<accession>A0A124BXJ0</accession>
<proteinExistence type="predicted"/>
<protein>
    <submittedName>
        <fullName evidence="2">Uncharacterized protein</fullName>
    </submittedName>
</protein>
<dbReference type="OMA" id="QSVPDWF"/>
<feature type="region of interest" description="Disordered" evidence="1">
    <location>
        <begin position="323"/>
        <end position="360"/>
    </location>
</feature>
<evidence type="ECO:0000256" key="1">
    <source>
        <dbReference type="SAM" id="MobiDB-lite"/>
    </source>
</evidence>
<dbReference type="Proteomes" id="UP000068243">
    <property type="component" value="Unassembled WGS sequence"/>
</dbReference>
<reference evidence="3" key="1">
    <citation type="journal article" date="2016" name="Genome Announc.">
        <title>Draft genome sequence of Aspergillus niger strain An76.</title>
        <authorList>
            <person name="Gong W."/>
            <person name="Cheng Z."/>
            <person name="Zhang H."/>
            <person name="Liu L."/>
            <person name="Gao P."/>
            <person name="Wang L."/>
        </authorList>
    </citation>
    <scope>NUCLEOTIDE SEQUENCE [LARGE SCALE GENOMIC DNA]</scope>
    <source>
        <strain evidence="3">An76</strain>
    </source>
</reference>
<dbReference type="OrthoDB" id="202825at2759"/>
<dbReference type="VEuPathDB" id="FungiDB:An14g06770"/>
<dbReference type="VEuPathDB" id="FungiDB:M747DRAFT_347601"/>
<evidence type="ECO:0000313" key="3">
    <source>
        <dbReference type="Proteomes" id="UP000068243"/>
    </source>
</evidence>